<dbReference type="PANTHER" id="PTHR12526:SF638">
    <property type="entry name" value="SPORE COAT PROTEIN SA"/>
    <property type="match status" value="1"/>
</dbReference>
<dbReference type="eggNOG" id="COG0438">
    <property type="taxonomic scope" value="Bacteria"/>
</dbReference>
<proteinExistence type="predicted"/>
<dbReference type="Gene3D" id="3.40.50.2000">
    <property type="entry name" value="Glycogen Phosphorylase B"/>
    <property type="match status" value="2"/>
</dbReference>
<dbReference type="STRING" id="1268072.PSAB_18495"/>
<dbReference type="PANTHER" id="PTHR12526">
    <property type="entry name" value="GLYCOSYLTRANSFERASE"/>
    <property type="match status" value="1"/>
</dbReference>
<accession>X5A2J9</accession>
<sequence>MNILVNSGRVTPFLETRNKLIKRIIKNEHNVTLTGFQTGYENEIEKIGASFVEMPVNRAGLNPLRDLKLVLKYFKLIKKSKIHLVHSYTIKPNIYGSIAARLAGVKQIYPTINGLGYAYTGNDFKNRIVRIVTSILYKVAFSCSTKVFFQNSDDAREMVNRHLIRPEKCVVIAGSGIDLVKFCEIEQPEKFSFIMVTRLLKSKGVYEYLEAARIVKGKYNDIEMYLVGPIDPNPNGVKEEELQAFIDEGIINYLGVSTEVHKLLGRSSVFVLPSYYREGVPHSILEAMATGRAILTTDSPGCRETVKNGINGFLVPTKDSKALSEKMIWMIENQTAVKEMGKESLIYAKERFDVKMVNEHLMSTMEI</sequence>
<dbReference type="RefSeq" id="WP_025336074.1">
    <property type="nucleotide sequence ID" value="NZ_CP004078.1"/>
</dbReference>
<evidence type="ECO:0000259" key="2">
    <source>
        <dbReference type="Pfam" id="PF13477"/>
    </source>
</evidence>
<dbReference type="PATRIC" id="fig|1268072.3.peg.3816"/>
<evidence type="ECO:0000259" key="1">
    <source>
        <dbReference type="Pfam" id="PF00534"/>
    </source>
</evidence>
<feature type="domain" description="Glycosyltransferase subfamily 4-like N-terminal" evidence="2">
    <location>
        <begin position="19"/>
        <end position="151"/>
    </location>
</feature>
<evidence type="ECO:0000313" key="3">
    <source>
        <dbReference type="EMBL" id="AHV98593.1"/>
    </source>
</evidence>
<dbReference type="GO" id="GO:0016757">
    <property type="term" value="F:glycosyltransferase activity"/>
    <property type="evidence" value="ECO:0007669"/>
    <property type="project" value="InterPro"/>
</dbReference>
<protein>
    <submittedName>
        <fullName evidence="3">Group 1 glycosyl transferase</fullName>
    </submittedName>
</protein>
<dbReference type="Proteomes" id="UP000019772">
    <property type="component" value="Chromosome"/>
</dbReference>
<gene>
    <name evidence="3" type="ORF">PSAB_18495</name>
</gene>
<dbReference type="SUPFAM" id="SSF53756">
    <property type="entry name" value="UDP-Glycosyltransferase/glycogen phosphorylase"/>
    <property type="match status" value="1"/>
</dbReference>
<dbReference type="Pfam" id="PF00534">
    <property type="entry name" value="Glycos_transf_1"/>
    <property type="match status" value="1"/>
</dbReference>
<keyword evidence="4" id="KW-1185">Reference proteome</keyword>
<dbReference type="HOGENOM" id="CLU_009583_8_1_9"/>
<dbReference type="OrthoDB" id="9806653at2"/>
<dbReference type="InterPro" id="IPR028098">
    <property type="entry name" value="Glyco_trans_4-like_N"/>
</dbReference>
<evidence type="ECO:0000313" key="4">
    <source>
        <dbReference type="Proteomes" id="UP000019772"/>
    </source>
</evidence>
<dbReference type="KEGG" id="psab:PSAB_18495"/>
<organism evidence="3 4">
    <name type="scientific">Paenibacillus sabinae T27</name>
    <dbReference type="NCBI Taxonomy" id="1268072"/>
    <lineage>
        <taxon>Bacteria</taxon>
        <taxon>Bacillati</taxon>
        <taxon>Bacillota</taxon>
        <taxon>Bacilli</taxon>
        <taxon>Bacillales</taxon>
        <taxon>Paenibacillaceae</taxon>
        <taxon>Paenibacillus</taxon>
    </lineage>
</organism>
<dbReference type="AlphaFoldDB" id="X5A2J9"/>
<reference evidence="3 4" key="1">
    <citation type="journal article" date="2014" name="PLoS Genet.">
        <title>Comparative Genomic Analysis of N2-Fixing and Non-N2-Fixing Paenibacillus spp.: Organization, Evolution and Expression of the Nitrogen Fixation Genes.</title>
        <authorList>
            <person name="Xie J.B."/>
            <person name="Du Z."/>
            <person name="Bai L."/>
            <person name="Tian C."/>
            <person name="Zhang Y."/>
            <person name="Xie J.Y."/>
            <person name="Wang T."/>
            <person name="Liu X."/>
            <person name="Chen X."/>
            <person name="Cheng Q."/>
            <person name="Chen S."/>
            <person name="Li J."/>
        </authorList>
    </citation>
    <scope>NUCLEOTIDE SEQUENCE [LARGE SCALE GENOMIC DNA]</scope>
    <source>
        <strain evidence="3 4">T27</strain>
    </source>
</reference>
<dbReference type="Pfam" id="PF13477">
    <property type="entry name" value="Glyco_trans_4_2"/>
    <property type="match status" value="1"/>
</dbReference>
<keyword evidence="3" id="KW-0808">Transferase</keyword>
<dbReference type="InterPro" id="IPR001296">
    <property type="entry name" value="Glyco_trans_1"/>
</dbReference>
<dbReference type="CDD" id="cd03808">
    <property type="entry name" value="GT4_CapM-like"/>
    <property type="match status" value="1"/>
</dbReference>
<feature type="domain" description="Glycosyl transferase family 1" evidence="1">
    <location>
        <begin position="188"/>
        <end position="343"/>
    </location>
</feature>
<name>X5A2J9_9BACL</name>
<dbReference type="EMBL" id="CP004078">
    <property type="protein sequence ID" value="AHV98593.1"/>
    <property type="molecule type" value="Genomic_DNA"/>
</dbReference>